<feature type="compositionally biased region" description="Polar residues" evidence="1">
    <location>
        <begin position="43"/>
        <end position="56"/>
    </location>
</feature>
<evidence type="ECO:0000313" key="3">
    <source>
        <dbReference type="EMBL" id="EDP22869.1"/>
    </source>
</evidence>
<organism evidence="3 4">
    <name type="scientific">Faecalibacterium prausnitzii M21/2</name>
    <dbReference type="NCBI Taxonomy" id="411485"/>
    <lineage>
        <taxon>Bacteria</taxon>
        <taxon>Bacillati</taxon>
        <taxon>Bacillota</taxon>
        <taxon>Clostridia</taxon>
        <taxon>Eubacteriales</taxon>
        <taxon>Oscillospiraceae</taxon>
        <taxon>Faecalibacterium</taxon>
    </lineage>
</organism>
<dbReference type="EMBL" id="ABED02000027">
    <property type="protein sequence ID" value="EDP21205.1"/>
    <property type="molecule type" value="Genomic_DNA"/>
</dbReference>
<reference evidence="3 4" key="1">
    <citation type="submission" date="2007-09" db="EMBL/GenBank/DDBJ databases">
        <title>Draft genome sequence of Faecalibacterium prausnitzii M21/2.</title>
        <authorList>
            <person name="Sudarsanam P."/>
            <person name="Ley R."/>
            <person name="Guruge J."/>
            <person name="Turnbaugh P.J."/>
            <person name="Mahowald M."/>
            <person name="Liep D."/>
            <person name="Gordon J."/>
        </authorList>
    </citation>
    <scope>NUCLEOTIDE SEQUENCE [LARGE SCALE GENOMIC DNA]</scope>
    <source>
        <strain evidence="3 4">M21/2</strain>
    </source>
</reference>
<protein>
    <submittedName>
        <fullName evidence="3">Uncharacterized protein</fullName>
    </submittedName>
</protein>
<feature type="region of interest" description="Disordered" evidence="1">
    <location>
        <begin position="37"/>
        <end position="56"/>
    </location>
</feature>
<dbReference type="Proteomes" id="UP000005945">
    <property type="component" value="Unassembled WGS sequence"/>
</dbReference>
<gene>
    <name evidence="3" type="ORF">FAEPRAM212_00291</name>
    <name evidence="2" type="ORF">FAEPRAM212_01929</name>
</gene>
<accession>A8S6R7</accession>
<comment type="caution">
    <text evidence="3">The sequence shown here is derived from an EMBL/GenBank/DDBJ whole genome shotgun (WGS) entry which is preliminary data.</text>
</comment>
<sequence>MIAAVSSDLIQSEIALRTVSTQRHHLSRKMVDKGLEQVEQKNKVSQNLHNSTVLSE</sequence>
<proteinExistence type="predicted"/>
<dbReference type="AlphaFoldDB" id="A8S6R7"/>
<evidence type="ECO:0000313" key="4">
    <source>
        <dbReference type="Proteomes" id="UP000005945"/>
    </source>
</evidence>
<dbReference type="EMBL" id="ABED02000015">
    <property type="protein sequence ID" value="EDP22869.1"/>
    <property type="molecule type" value="Genomic_DNA"/>
</dbReference>
<dbReference type="HOGENOM" id="CLU_3007596_0_0_9"/>
<reference evidence="3 4" key="2">
    <citation type="submission" date="2007-09" db="EMBL/GenBank/DDBJ databases">
        <authorList>
            <person name="Fulton L."/>
            <person name="Clifton S."/>
            <person name="Fulton B."/>
            <person name="Xu J."/>
            <person name="Minx P."/>
            <person name="Pepin K.H."/>
            <person name="Johnson M."/>
            <person name="Thiruvilangam P."/>
            <person name="Bhonagiri V."/>
            <person name="Nash W.E."/>
            <person name="Mardis E.R."/>
            <person name="Wilson R.K."/>
        </authorList>
    </citation>
    <scope>NUCLEOTIDE SEQUENCE [LARGE SCALE GENOMIC DNA]</scope>
    <source>
        <strain evidence="3 4">M21/2</strain>
    </source>
</reference>
<name>A8S6R7_9FIRM</name>
<evidence type="ECO:0000256" key="1">
    <source>
        <dbReference type="SAM" id="MobiDB-lite"/>
    </source>
</evidence>
<evidence type="ECO:0000313" key="2">
    <source>
        <dbReference type="EMBL" id="EDP21205.1"/>
    </source>
</evidence>